<dbReference type="PROSITE" id="PS50181">
    <property type="entry name" value="FBOX"/>
    <property type="match status" value="1"/>
</dbReference>
<name>A0A1D1ZJJ5_9ARAE</name>
<organism evidence="2">
    <name type="scientific">Anthurium amnicola</name>
    <dbReference type="NCBI Taxonomy" id="1678845"/>
    <lineage>
        <taxon>Eukaryota</taxon>
        <taxon>Viridiplantae</taxon>
        <taxon>Streptophyta</taxon>
        <taxon>Embryophyta</taxon>
        <taxon>Tracheophyta</taxon>
        <taxon>Spermatophyta</taxon>
        <taxon>Magnoliopsida</taxon>
        <taxon>Liliopsida</taxon>
        <taxon>Araceae</taxon>
        <taxon>Pothoideae</taxon>
        <taxon>Potheae</taxon>
        <taxon>Anthurium</taxon>
    </lineage>
</organism>
<dbReference type="PANTHER" id="PTHR34223:SF51">
    <property type="entry name" value="OS06G0556300 PROTEIN"/>
    <property type="match status" value="1"/>
</dbReference>
<dbReference type="InterPro" id="IPR053781">
    <property type="entry name" value="F-box_AtFBL13-like"/>
</dbReference>
<dbReference type="AlphaFoldDB" id="A0A1D1ZJJ5"/>
<feature type="domain" description="F-box" evidence="1">
    <location>
        <begin position="21"/>
        <end position="57"/>
    </location>
</feature>
<feature type="non-terminal residue" evidence="2">
    <location>
        <position position="1"/>
    </location>
</feature>
<proteinExistence type="predicted"/>
<dbReference type="InterPro" id="IPR036047">
    <property type="entry name" value="F-box-like_dom_sf"/>
</dbReference>
<dbReference type="PANTHER" id="PTHR34223">
    <property type="entry name" value="OS11G0201299 PROTEIN"/>
    <property type="match status" value="1"/>
</dbReference>
<dbReference type="CDD" id="cd22160">
    <property type="entry name" value="F-box_AtFBL13-like"/>
    <property type="match status" value="1"/>
</dbReference>
<evidence type="ECO:0000259" key="1">
    <source>
        <dbReference type="PROSITE" id="PS50181"/>
    </source>
</evidence>
<dbReference type="SUPFAM" id="SSF81383">
    <property type="entry name" value="F-box domain"/>
    <property type="match status" value="1"/>
</dbReference>
<gene>
    <name evidence="2" type="primary">At4g13960_0</name>
    <name evidence="2" type="ORF">g.109298</name>
</gene>
<dbReference type="InterPro" id="IPR053197">
    <property type="entry name" value="F-box_SCFL_complex_component"/>
</dbReference>
<sequence length="126" mass="14082">SLSLSPSLVCEMQKRAGKGGPDRISALPTAALHRILSFLTTKQAAQTSVLSRRWRRLWTTSPTVSFDVAEFLLLGESWERKLLKAVDEVLAHHSNPDLERLDLQLISLSQIFSPPVAPPERTPRRS</sequence>
<dbReference type="InterPro" id="IPR001810">
    <property type="entry name" value="F-box_dom"/>
</dbReference>
<dbReference type="Pfam" id="PF00646">
    <property type="entry name" value="F-box"/>
    <property type="match status" value="1"/>
</dbReference>
<evidence type="ECO:0000313" key="2">
    <source>
        <dbReference type="EMBL" id="JAT67098.1"/>
    </source>
</evidence>
<dbReference type="Gene3D" id="1.20.1280.50">
    <property type="match status" value="1"/>
</dbReference>
<dbReference type="EMBL" id="GDJX01000838">
    <property type="protein sequence ID" value="JAT67098.1"/>
    <property type="molecule type" value="Transcribed_RNA"/>
</dbReference>
<reference evidence="2" key="1">
    <citation type="submission" date="2015-07" db="EMBL/GenBank/DDBJ databases">
        <title>Transcriptome Assembly of Anthurium amnicola.</title>
        <authorList>
            <person name="Suzuki J."/>
        </authorList>
    </citation>
    <scope>NUCLEOTIDE SEQUENCE</scope>
</reference>
<accession>A0A1D1ZJJ5</accession>
<protein>
    <submittedName>
        <fullName evidence="2">Putative F-box/LRR-repeat protein At4g13960</fullName>
    </submittedName>
</protein>